<reference evidence="1" key="1">
    <citation type="submission" date="2019-04" db="EMBL/GenBank/DDBJ databases">
        <title>Draft genome sequences of Streptomyces avermitilis MC3.</title>
        <authorList>
            <person name="Komaki H."/>
            <person name="Tamura T."/>
            <person name="Hosoyama A."/>
        </authorList>
    </citation>
    <scope>NUCLEOTIDE SEQUENCE</scope>
    <source>
        <strain evidence="1">MC3</strain>
    </source>
</reference>
<proteinExistence type="predicted"/>
<evidence type="ECO:0008006" key="2">
    <source>
        <dbReference type="Google" id="ProtNLM"/>
    </source>
</evidence>
<sequence length="102" mass="10468">MTKAPVLPDGEAVAQAANAHGNQEIEIRGGIKAGSLAILVNCQGKGTLTVSVAPVGLSFPLECVEGEVSSTFNQLDLKSSRKSGVVTVTAPSRVHWALTVGQ</sequence>
<organism evidence="1">
    <name type="scientific">Streptomyces avermitilis</name>
    <dbReference type="NCBI Taxonomy" id="33903"/>
    <lineage>
        <taxon>Bacteria</taxon>
        <taxon>Bacillati</taxon>
        <taxon>Actinomycetota</taxon>
        <taxon>Actinomycetes</taxon>
        <taxon>Kitasatosporales</taxon>
        <taxon>Streptomycetaceae</taxon>
        <taxon>Streptomyces</taxon>
    </lineage>
</organism>
<dbReference type="AlphaFoldDB" id="A0A499VW79"/>
<gene>
    <name evidence="1" type="ORF">SAVMC3_48350</name>
</gene>
<protein>
    <recommendedName>
        <fullName evidence="2">Alpha-L-arabinofuranosidase C-terminal domain-containing protein</fullName>
    </recommendedName>
</protein>
<accession>A0A499VW79</accession>
<evidence type="ECO:0000313" key="1">
    <source>
        <dbReference type="EMBL" id="BBJ52206.1"/>
    </source>
</evidence>
<name>A0A499VW79_STRAX</name>
<dbReference type="EMBL" id="AP019621">
    <property type="protein sequence ID" value="BBJ52206.1"/>
    <property type="molecule type" value="Genomic_DNA"/>
</dbReference>